<dbReference type="EMBL" id="BK014735">
    <property type="protein sequence ID" value="DAD73379.1"/>
    <property type="molecule type" value="Genomic_DNA"/>
</dbReference>
<reference evidence="2" key="1">
    <citation type="journal article" date="2021" name="Proc. Natl. Acad. Sci. U.S.A.">
        <title>A Catalog of Tens of Thousands of Viruses from Human Metagenomes Reveals Hidden Associations with Chronic Diseases.</title>
        <authorList>
            <person name="Tisza M.J."/>
            <person name="Buck C.B."/>
        </authorList>
    </citation>
    <scope>NUCLEOTIDE SEQUENCE</scope>
    <source>
        <strain evidence="2">CtKm44</strain>
    </source>
</reference>
<name>A0A8S5LU69_9CAUD</name>
<feature type="transmembrane region" description="Helical" evidence="1">
    <location>
        <begin position="7"/>
        <end position="28"/>
    </location>
</feature>
<sequence>MRVLAGAVMLAVIGALLSAMIYTMFIVFFELDPRFAVCFTGSIQGILLFMWGYMAKEKASK</sequence>
<evidence type="ECO:0000256" key="1">
    <source>
        <dbReference type="SAM" id="Phobius"/>
    </source>
</evidence>
<proteinExistence type="predicted"/>
<feature type="transmembrane region" description="Helical" evidence="1">
    <location>
        <begin position="34"/>
        <end position="54"/>
    </location>
</feature>
<accession>A0A8S5LU69</accession>
<keyword evidence="1" id="KW-0472">Membrane</keyword>
<evidence type="ECO:0000313" key="2">
    <source>
        <dbReference type="EMBL" id="DAD73379.1"/>
    </source>
</evidence>
<organism evidence="2">
    <name type="scientific">Siphoviridae sp. ctKm44</name>
    <dbReference type="NCBI Taxonomy" id="2826245"/>
    <lineage>
        <taxon>Viruses</taxon>
        <taxon>Duplodnaviria</taxon>
        <taxon>Heunggongvirae</taxon>
        <taxon>Uroviricota</taxon>
        <taxon>Caudoviricetes</taxon>
    </lineage>
</organism>
<keyword evidence="1" id="KW-1133">Transmembrane helix</keyword>
<keyword evidence="1" id="KW-0812">Transmembrane</keyword>
<protein>
    <submittedName>
        <fullName evidence="2">Uncharacterized protein</fullName>
    </submittedName>
</protein>